<keyword evidence="3" id="KW-1185">Reference proteome</keyword>
<dbReference type="PIRSF" id="PIRSF006402">
    <property type="entry name" value="UCP006402_thioredoxin"/>
    <property type="match status" value="1"/>
</dbReference>
<evidence type="ECO:0000313" key="2">
    <source>
        <dbReference type="EMBL" id="BAI80763.1"/>
    </source>
</evidence>
<dbReference type="Proteomes" id="UP000001520">
    <property type="component" value="Chromosome"/>
</dbReference>
<feature type="domain" description="Spermatogenesis-associated protein 20-like TRX" evidence="1">
    <location>
        <begin position="3"/>
        <end position="163"/>
    </location>
</feature>
<name>D3PDU0_DEFDS</name>
<dbReference type="Gene3D" id="3.40.30.10">
    <property type="entry name" value="Glutaredoxin"/>
    <property type="match status" value="1"/>
</dbReference>
<accession>D3PDU0</accession>
<dbReference type="GO" id="GO:0005975">
    <property type="term" value="P:carbohydrate metabolic process"/>
    <property type="evidence" value="ECO:0007669"/>
    <property type="project" value="InterPro"/>
</dbReference>
<dbReference type="PANTHER" id="PTHR42899:SF1">
    <property type="entry name" value="SPERMATOGENESIS-ASSOCIATED PROTEIN 20"/>
    <property type="match status" value="1"/>
</dbReference>
<gene>
    <name evidence="2" type="ordered locus">DEFDS_1296</name>
</gene>
<protein>
    <recommendedName>
        <fullName evidence="1">Spermatogenesis-associated protein 20-like TRX domain-containing protein</fullName>
    </recommendedName>
</protein>
<sequence>MIKNELSKSKSRYLQQHKNNPVAWQIWSDETLKLAKEVNKPLFISIGYSSCHWCHVMAHESFEDEETANFLNNHFIPIKIDKEEYPEIDKKYQFYIQLIKQQGGWPLSVFATPEGDPFYAGTYFPKEEKYGLPSFMNILSQINKIYTENYNQIEESVSKYKDAIAQFYKIDKIDIRNLDLNSFTKNISDLLDFENGGLKGRNKFPNIPYLNFLLDYHFDEFADFLIKTARKIAFSGLYDHINGGFFRYCVDENWSYPHFEKMLYDNALNTIFLIKLYDKVKDPLFYHISRKTIDFILETFNTEYGLISSMDADSLDESNQMVEGYFYHLDENLLNIIPQDLKKYIVSKNGFIYLNDKTDYETYKKLEIYFDKISLQNQKIEPEKDNKVICSWNMLFVNALLTYAEVTGEEYYFNHAINLFNKIKTFLLSKEHIYRINYGDEIFKHETLEDYSYSINALLKLYEMTKEKDFLYYADAITKKALEKFTDDNYIYLDKNKSILDTFDDAMYSPVGLMGINLLILSKYTSINQNSKIYSFLIDRAVKFPTGHPTILTFIRRLVDDN</sequence>
<dbReference type="InterPro" id="IPR004879">
    <property type="entry name" value="Ssp411-like_TRX"/>
</dbReference>
<dbReference type="SUPFAM" id="SSF48208">
    <property type="entry name" value="Six-hairpin glycosidases"/>
    <property type="match status" value="1"/>
</dbReference>
<evidence type="ECO:0000313" key="3">
    <source>
        <dbReference type="Proteomes" id="UP000001520"/>
    </source>
</evidence>
<reference evidence="2 3" key="1">
    <citation type="journal article" date="2010" name="DNA Res.">
        <title>Bacterial lifestyle in a deep-sea hydrothermal vent chimney revealed by the genome sequence of the thermophilic bacterium Deferribacter desulfuricans SSM1.</title>
        <authorList>
            <person name="Takaki Y."/>
            <person name="Shimamura S."/>
            <person name="Nakagawa S."/>
            <person name="Fukuhara Y."/>
            <person name="Horikawa H."/>
            <person name="Ankai A."/>
            <person name="Harada T."/>
            <person name="Hosoyama A."/>
            <person name="Oguchi A."/>
            <person name="Fukui S."/>
            <person name="Fujita N."/>
            <person name="Takami H."/>
            <person name="Takai K."/>
        </authorList>
    </citation>
    <scope>NUCLEOTIDE SEQUENCE [LARGE SCALE GENOMIC DNA]</scope>
    <source>
        <strain evidence="3">DSM 14783 / JCM 11476 / NBRC 101012 / SSM1</strain>
    </source>
</reference>
<dbReference type="SUPFAM" id="SSF52833">
    <property type="entry name" value="Thioredoxin-like"/>
    <property type="match status" value="1"/>
</dbReference>
<dbReference type="KEGG" id="ddf:DEFDS_1296"/>
<dbReference type="InterPro" id="IPR008928">
    <property type="entry name" value="6-hairpin_glycosidase_sf"/>
</dbReference>
<dbReference type="CDD" id="cd02955">
    <property type="entry name" value="SSP411"/>
    <property type="match status" value="1"/>
</dbReference>
<dbReference type="EMBL" id="AP011529">
    <property type="protein sequence ID" value="BAI80763.1"/>
    <property type="molecule type" value="Genomic_DNA"/>
</dbReference>
<dbReference type="Pfam" id="PF03190">
    <property type="entry name" value="Thioredox_DsbH"/>
    <property type="match status" value="1"/>
</dbReference>
<dbReference type="eggNOG" id="COG1331">
    <property type="taxonomic scope" value="Bacteria"/>
</dbReference>
<dbReference type="HOGENOM" id="CLU_014051_4_2_0"/>
<organism evidence="2 3">
    <name type="scientific">Deferribacter desulfuricans (strain DSM 14783 / JCM 11476 / NBRC 101012 / SSM1)</name>
    <dbReference type="NCBI Taxonomy" id="639282"/>
    <lineage>
        <taxon>Bacteria</taxon>
        <taxon>Pseudomonadati</taxon>
        <taxon>Deferribacterota</taxon>
        <taxon>Deferribacteres</taxon>
        <taxon>Deferribacterales</taxon>
        <taxon>Deferribacteraceae</taxon>
        <taxon>Deferribacter</taxon>
    </lineage>
</organism>
<dbReference type="InterPro" id="IPR024705">
    <property type="entry name" value="Ssp411"/>
</dbReference>
<dbReference type="InterPro" id="IPR036249">
    <property type="entry name" value="Thioredoxin-like_sf"/>
</dbReference>
<evidence type="ECO:0000259" key="1">
    <source>
        <dbReference type="Pfam" id="PF03190"/>
    </source>
</evidence>
<dbReference type="STRING" id="639282.DEFDS_1296"/>
<dbReference type="PANTHER" id="PTHR42899">
    <property type="entry name" value="SPERMATOGENESIS-ASSOCIATED PROTEIN 20"/>
    <property type="match status" value="1"/>
</dbReference>
<proteinExistence type="predicted"/>
<dbReference type="AlphaFoldDB" id="D3PDU0"/>
<dbReference type="Gene3D" id="1.50.10.20">
    <property type="match status" value="1"/>
</dbReference>